<protein>
    <submittedName>
        <fullName evidence="1">Uncharacterized protein</fullName>
    </submittedName>
</protein>
<dbReference type="Proteomes" id="UP001500192">
    <property type="component" value="Unassembled WGS sequence"/>
</dbReference>
<reference evidence="2" key="1">
    <citation type="journal article" date="2019" name="Int. J. Syst. Evol. Microbiol.">
        <title>The Global Catalogue of Microorganisms (GCM) 10K type strain sequencing project: providing services to taxonomists for standard genome sequencing and annotation.</title>
        <authorList>
            <consortium name="The Broad Institute Genomics Platform"/>
            <consortium name="The Broad Institute Genome Sequencing Center for Infectious Disease"/>
            <person name="Wu L."/>
            <person name="Ma J."/>
        </authorList>
    </citation>
    <scope>NUCLEOTIDE SEQUENCE [LARGE SCALE GENOMIC DNA]</scope>
    <source>
        <strain evidence="2">JCM 18054</strain>
    </source>
</reference>
<comment type="caution">
    <text evidence="1">The sequence shown here is derived from an EMBL/GenBank/DDBJ whole genome shotgun (WGS) entry which is preliminary data.</text>
</comment>
<accession>A0ABP8VER1</accession>
<dbReference type="EMBL" id="BAABIB010000120">
    <property type="protein sequence ID" value="GAA4661363.1"/>
    <property type="molecule type" value="Genomic_DNA"/>
</dbReference>
<sequence length="110" mass="11573">MRQCLSWEWSLSTRRQCARETVPAAVEGGVGVAAAGGQEFAVVDEGYVHGARRFGGATPPARASLGRPSLSVYAEAIRISGKSRVVAQVRQRVPATLSACHLVITALLIG</sequence>
<evidence type="ECO:0000313" key="1">
    <source>
        <dbReference type="EMBL" id="GAA4661363.1"/>
    </source>
</evidence>
<proteinExistence type="predicted"/>
<evidence type="ECO:0000313" key="2">
    <source>
        <dbReference type="Proteomes" id="UP001500192"/>
    </source>
</evidence>
<keyword evidence="2" id="KW-1185">Reference proteome</keyword>
<organism evidence="1 2">
    <name type="scientific">Amycolatopsis dongchuanensis</name>
    <dbReference type="NCBI Taxonomy" id="1070866"/>
    <lineage>
        <taxon>Bacteria</taxon>
        <taxon>Bacillati</taxon>
        <taxon>Actinomycetota</taxon>
        <taxon>Actinomycetes</taxon>
        <taxon>Pseudonocardiales</taxon>
        <taxon>Pseudonocardiaceae</taxon>
        <taxon>Amycolatopsis</taxon>
    </lineage>
</organism>
<gene>
    <name evidence="1" type="ORF">GCM10023214_62010</name>
</gene>
<name>A0ABP8VER1_9PSEU</name>